<dbReference type="Proteomes" id="UP001153954">
    <property type="component" value="Unassembled WGS sequence"/>
</dbReference>
<keyword evidence="1" id="KW-0812">Transmembrane</keyword>
<dbReference type="AlphaFoldDB" id="A0AAU9UAG7"/>
<name>A0AAU9UAG7_EUPED</name>
<gene>
    <name evidence="2" type="ORF">EEDITHA_LOCUS11411</name>
</gene>
<keyword evidence="3" id="KW-1185">Reference proteome</keyword>
<evidence type="ECO:0000313" key="3">
    <source>
        <dbReference type="Proteomes" id="UP001153954"/>
    </source>
</evidence>
<keyword evidence="1" id="KW-0472">Membrane</keyword>
<evidence type="ECO:0000256" key="1">
    <source>
        <dbReference type="SAM" id="Phobius"/>
    </source>
</evidence>
<dbReference type="EMBL" id="CAKOGL010000016">
    <property type="protein sequence ID" value="CAH2096026.1"/>
    <property type="molecule type" value="Genomic_DNA"/>
</dbReference>
<comment type="caution">
    <text evidence="2">The sequence shown here is derived from an EMBL/GenBank/DDBJ whole genome shotgun (WGS) entry which is preliminary data.</text>
</comment>
<organism evidence="2 3">
    <name type="scientific">Euphydryas editha</name>
    <name type="common">Edith's checkerspot</name>
    <dbReference type="NCBI Taxonomy" id="104508"/>
    <lineage>
        <taxon>Eukaryota</taxon>
        <taxon>Metazoa</taxon>
        <taxon>Ecdysozoa</taxon>
        <taxon>Arthropoda</taxon>
        <taxon>Hexapoda</taxon>
        <taxon>Insecta</taxon>
        <taxon>Pterygota</taxon>
        <taxon>Neoptera</taxon>
        <taxon>Endopterygota</taxon>
        <taxon>Lepidoptera</taxon>
        <taxon>Glossata</taxon>
        <taxon>Ditrysia</taxon>
        <taxon>Papilionoidea</taxon>
        <taxon>Nymphalidae</taxon>
        <taxon>Nymphalinae</taxon>
        <taxon>Euphydryas</taxon>
    </lineage>
</organism>
<accession>A0AAU9UAG7</accession>
<evidence type="ECO:0000313" key="2">
    <source>
        <dbReference type="EMBL" id="CAH2096026.1"/>
    </source>
</evidence>
<protein>
    <submittedName>
        <fullName evidence="2">Uncharacterized protein</fullName>
    </submittedName>
</protein>
<sequence length="183" mass="20850">MGLIQSVFCSMIFCVERVLTWTCCAFVLMLLMFAIIILMVYGISVGYHYAQKELASFAMSSRSTTEPAIMRRSGQEGRPVVRLVAVNKTEVEHAPEPILEVYQTKRPGENVYLETSETPFVVLETESPPKEPKLSQQERELARRLIGRFRRSRNNASTEISFLRPLNTTELALLRSTSKLLNF</sequence>
<proteinExistence type="predicted"/>
<keyword evidence="1" id="KW-1133">Transmembrane helix</keyword>
<reference evidence="2" key="1">
    <citation type="submission" date="2022-03" db="EMBL/GenBank/DDBJ databases">
        <authorList>
            <person name="Tunstrom K."/>
        </authorList>
    </citation>
    <scope>NUCLEOTIDE SEQUENCE</scope>
</reference>
<feature type="transmembrane region" description="Helical" evidence="1">
    <location>
        <begin position="18"/>
        <end position="43"/>
    </location>
</feature>